<accession>E3RNP7</accession>
<keyword evidence="3" id="KW-1185">Reference proteome</keyword>
<dbReference type="EMBL" id="GL534227">
    <property type="protein sequence ID" value="EFQ92639.1"/>
    <property type="molecule type" value="Genomic_DNA"/>
</dbReference>
<dbReference type="KEGG" id="pte:PTT_10205"/>
<dbReference type="AlphaFoldDB" id="E3RNP7"/>
<organism evidence="3">
    <name type="scientific">Pyrenophora teres f. teres (strain 0-1)</name>
    <name type="common">Barley net blotch fungus</name>
    <name type="synonym">Drechslera teres f. teres</name>
    <dbReference type="NCBI Taxonomy" id="861557"/>
    <lineage>
        <taxon>Eukaryota</taxon>
        <taxon>Fungi</taxon>
        <taxon>Dikarya</taxon>
        <taxon>Ascomycota</taxon>
        <taxon>Pezizomycotina</taxon>
        <taxon>Dothideomycetes</taxon>
        <taxon>Pleosporomycetidae</taxon>
        <taxon>Pleosporales</taxon>
        <taxon>Pleosporineae</taxon>
        <taxon>Pleosporaceae</taxon>
        <taxon>Pyrenophora</taxon>
    </lineage>
</organism>
<dbReference type="HOGENOM" id="CLU_1366878_0_0_1"/>
<feature type="compositionally biased region" description="Basic residues" evidence="1">
    <location>
        <begin position="182"/>
        <end position="192"/>
    </location>
</feature>
<protein>
    <submittedName>
        <fullName evidence="2">Uncharacterized protein</fullName>
    </submittedName>
</protein>
<name>E3RNP7_PYRTT</name>
<evidence type="ECO:0000313" key="3">
    <source>
        <dbReference type="Proteomes" id="UP000001067"/>
    </source>
</evidence>
<dbReference type="Proteomes" id="UP000001067">
    <property type="component" value="Unassembled WGS sequence"/>
</dbReference>
<gene>
    <name evidence="2" type="ORF">PTT_10205</name>
</gene>
<sequence>MQDMYDVHDMSQVYEISRQPIRLDLIHLLLDHPSRHLPDLLSRHRFPSLSAEQLQHPIFYDLIMAALHELDVQQAEQVGESTRARIYEKRIEDINKVHAEIMAAKEEELVVEKNKALDLKLRSAADKNHIAELTQKLAEISIKLLEATGPKVSVSLRTKEDEERGEELEKDIDLPVMQSVPRKGKHHNRAQKNKICLGEEE</sequence>
<dbReference type="OrthoDB" id="10437581at2759"/>
<evidence type="ECO:0000313" key="2">
    <source>
        <dbReference type="EMBL" id="EFQ92639.1"/>
    </source>
</evidence>
<evidence type="ECO:0000256" key="1">
    <source>
        <dbReference type="SAM" id="MobiDB-lite"/>
    </source>
</evidence>
<reference evidence="2 3" key="1">
    <citation type="journal article" date="2010" name="Genome Biol.">
        <title>A first genome assembly of the barley fungal pathogen Pyrenophora teres f. teres.</title>
        <authorList>
            <person name="Ellwood S.R."/>
            <person name="Liu Z."/>
            <person name="Syme R.A."/>
            <person name="Lai Z."/>
            <person name="Hane J.K."/>
            <person name="Keiper F."/>
            <person name="Moffat C.S."/>
            <person name="Oliver R.P."/>
            <person name="Friesen T.L."/>
        </authorList>
    </citation>
    <scope>NUCLEOTIDE SEQUENCE [LARGE SCALE GENOMIC DNA]</scope>
    <source>
        <strain evidence="2 3">0-1</strain>
    </source>
</reference>
<feature type="region of interest" description="Disordered" evidence="1">
    <location>
        <begin position="156"/>
        <end position="201"/>
    </location>
</feature>
<proteinExistence type="predicted"/>